<evidence type="ECO:0000256" key="3">
    <source>
        <dbReference type="ARBA" id="ARBA00022827"/>
    </source>
</evidence>
<accession>A0AAW6BMJ5</accession>
<dbReference type="Gene3D" id="3.50.50.60">
    <property type="entry name" value="FAD/NAD(P)-binding domain"/>
    <property type="match status" value="1"/>
</dbReference>
<dbReference type="InterPro" id="IPR036188">
    <property type="entry name" value="FAD/NAD-bd_sf"/>
</dbReference>
<evidence type="ECO:0000256" key="1">
    <source>
        <dbReference type="ARBA" id="ARBA00001974"/>
    </source>
</evidence>
<dbReference type="Pfam" id="PF01266">
    <property type="entry name" value="DAO"/>
    <property type="match status" value="1"/>
</dbReference>
<name>A0AAW6BMJ5_9GAMM</name>
<evidence type="ECO:0000256" key="5">
    <source>
        <dbReference type="ARBA" id="ARBA00037941"/>
    </source>
</evidence>
<keyword evidence="3" id="KW-0274">FAD</keyword>
<evidence type="ECO:0000256" key="2">
    <source>
        <dbReference type="ARBA" id="ARBA00022630"/>
    </source>
</evidence>
<dbReference type="AlphaFoldDB" id="A0AAW6BMJ5"/>
<gene>
    <name evidence="7" type="ORF">PH362_24540</name>
</gene>
<comment type="similarity">
    <text evidence="5">Belongs to the L2HGDH family.</text>
</comment>
<evidence type="ECO:0000259" key="6">
    <source>
        <dbReference type="Pfam" id="PF01266"/>
    </source>
</evidence>
<dbReference type="InterPro" id="IPR006076">
    <property type="entry name" value="FAD-dep_OxRdtase"/>
</dbReference>
<dbReference type="Proteomes" id="UP001212996">
    <property type="component" value="Unassembled WGS sequence"/>
</dbReference>
<comment type="cofactor">
    <cofactor evidence="1">
        <name>FAD</name>
        <dbReference type="ChEBI" id="CHEBI:57692"/>
    </cofactor>
</comment>
<sequence>MNRVNDSIVIGGGFFGVYIANYLASQGHKVILFEKESSLMERASYVNQARVHNGYHYPRSHLTALRSRASFPIFYNDFKECIDDEFDKFYMVGRVLSKITARQFQVFCQRIGASCDIAPHWIRDLTNKNLIEEVFTTKEYAFDSRKLRSIMLSRLEENGVTIKYETIVAGIQEDGSGCLRVKTQNVNNVDGTSVEYHKTKQVFNCTYSMTNFVLHKSGIELIPLKQELTEMCIVKVPDVFEKTGITVMCGPFFSVMPFPSKGLHSFSHVRYTPHHEWNEGDENYFPSHQHFNEIQKNTLWRKVISDASRYIPALSECQYNESIWEVKTLLPRSETDDSRPILFKANHGMKGLHCIMGGKIDNVYDVITVINELGLNK</sequence>
<comment type="caution">
    <text evidence="7">The sequence shown here is derived from an EMBL/GenBank/DDBJ whole genome shotgun (WGS) entry which is preliminary data.</text>
</comment>
<dbReference type="PANTHER" id="PTHR43104:SF4">
    <property type="entry name" value="L-2-HYDROXYGLUTARATE DEHYDROGENASE, MITOCHONDRIAL"/>
    <property type="match status" value="1"/>
</dbReference>
<evidence type="ECO:0000313" key="7">
    <source>
        <dbReference type="EMBL" id="MDB6374969.1"/>
    </source>
</evidence>
<proteinExistence type="inferred from homology"/>
<reference evidence="7" key="1">
    <citation type="submission" date="2023-01" db="EMBL/GenBank/DDBJ databases">
        <title>Genome sequencing of Photorhabdus bodei 09-20.</title>
        <authorList>
            <person name="Kalindamar S."/>
            <person name="Kumru S."/>
        </authorList>
    </citation>
    <scope>NUCLEOTIDE SEQUENCE</scope>
    <source>
        <strain evidence="7">09-20</strain>
    </source>
</reference>
<feature type="domain" description="FAD dependent oxidoreductase" evidence="6">
    <location>
        <begin position="7"/>
        <end position="319"/>
    </location>
</feature>
<evidence type="ECO:0000313" key="8">
    <source>
        <dbReference type="Proteomes" id="UP001212996"/>
    </source>
</evidence>
<dbReference type="SUPFAM" id="SSF51905">
    <property type="entry name" value="FAD/NAD(P)-binding domain"/>
    <property type="match status" value="1"/>
</dbReference>
<dbReference type="Gene3D" id="3.30.9.10">
    <property type="entry name" value="D-Amino Acid Oxidase, subunit A, domain 2"/>
    <property type="match status" value="1"/>
</dbReference>
<evidence type="ECO:0000256" key="4">
    <source>
        <dbReference type="ARBA" id="ARBA00023002"/>
    </source>
</evidence>
<dbReference type="EMBL" id="JAQMFO010000069">
    <property type="protein sequence ID" value="MDB6374969.1"/>
    <property type="molecule type" value="Genomic_DNA"/>
</dbReference>
<dbReference type="RefSeq" id="WP_271867951.1">
    <property type="nucleotide sequence ID" value="NZ_JAQMFO010000069.1"/>
</dbReference>
<protein>
    <submittedName>
        <fullName evidence="7">FAD-dependent oxidoreductase</fullName>
    </submittedName>
</protein>
<dbReference type="PANTHER" id="PTHR43104">
    <property type="entry name" value="L-2-HYDROXYGLUTARATE DEHYDROGENASE, MITOCHONDRIAL"/>
    <property type="match status" value="1"/>
</dbReference>
<organism evidence="7 8">
    <name type="scientific">Photorhabdus bodei</name>
    <dbReference type="NCBI Taxonomy" id="2029681"/>
    <lineage>
        <taxon>Bacteria</taxon>
        <taxon>Pseudomonadati</taxon>
        <taxon>Pseudomonadota</taxon>
        <taxon>Gammaproteobacteria</taxon>
        <taxon>Enterobacterales</taxon>
        <taxon>Morganellaceae</taxon>
        <taxon>Photorhabdus</taxon>
    </lineage>
</organism>
<keyword evidence="2" id="KW-0285">Flavoprotein</keyword>
<dbReference type="GO" id="GO:0047545">
    <property type="term" value="F:(S)-2-hydroxyglutarate dehydrogenase activity"/>
    <property type="evidence" value="ECO:0007669"/>
    <property type="project" value="TreeGrafter"/>
</dbReference>
<keyword evidence="4" id="KW-0560">Oxidoreductase</keyword>